<keyword evidence="2" id="KW-1185">Reference proteome</keyword>
<organism evidence="1 2">
    <name type="scientific">Paenibacillus aurantiacus</name>
    <dbReference type="NCBI Taxonomy" id="1936118"/>
    <lineage>
        <taxon>Bacteria</taxon>
        <taxon>Bacillati</taxon>
        <taxon>Bacillota</taxon>
        <taxon>Bacilli</taxon>
        <taxon>Bacillales</taxon>
        <taxon>Paenibacillaceae</taxon>
        <taxon>Paenibacillus</taxon>
    </lineage>
</organism>
<accession>A0ABV5KM88</accession>
<reference evidence="1 2" key="1">
    <citation type="submission" date="2024-09" db="EMBL/GenBank/DDBJ databases">
        <authorList>
            <person name="Sun Q."/>
            <person name="Mori K."/>
        </authorList>
    </citation>
    <scope>NUCLEOTIDE SEQUENCE [LARGE SCALE GENOMIC DNA]</scope>
    <source>
        <strain evidence="1 2">TISTR 2452</strain>
    </source>
</reference>
<sequence length="179" mass="20592">MTNRLYHFSENPNIPLFGPRQKANRTNMPPVVWAIDEEHEYTFYCPRNCPRIAYRRTGPMSIEAERLLFGASGADSVLAVESRWYAEIERCTIYRYVFEPDGFELFDATAGYYISPNPVHPVRVDAYDGLIGRLLAQGTELRFVPDLHPLRDAVLASGIPDFGIHRFEFAKRADEQYRG</sequence>
<name>A0ABV5KM88_9BACL</name>
<proteinExistence type="predicted"/>
<gene>
    <name evidence="1" type="ORF">ACFFSY_07185</name>
</gene>
<dbReference type="RefSeq" id="WP_377492067.1">
    <property type="nucleotide sequence ID" value="NZ_JBHMDO010000015.1"/>
</dbReference>
<evidence type="ECO:0000313" key="2">
    <source>
        <dbReference type="Proteomes" id="UP001589747"/>
    </source>
</evidence>
<dbReference type="Pfam" id="PF21820">
    <property type="entry name" value="DUF6886"/>
    <property type="match status" value="1"/>
</dbReference>
<dbReference type="EMBL" id="JBHMDO010000015">
    <property type="protein sequence ID" value="MFB9325706.1"/>
    <property type="molecule type" value="Genomic_DNA"/>
</dbReference>
<dbReference type="InterPro" id="IPR049253">
    <property type="entry name" value="DUF6886"/>
</dbReference>
<protein>
    <submittedName>
        <fullName evidence="1">DUF6886 family protein</fullName>
    </submittedName>
</protein>
<evidence type="ECO:0000313" key="1">
    <source>
        <dbReference type="EMBL" id="MFB9325706.1"/>
    </source>
</evidence>
<dbReference type="Proteomes" id="UP001589747">
    <property type="component" value="Unassembled WGS sequence"/>
</dbReference>
<comment type="caution">
    <text evidence="1">The sequence shown here is derived from an EMBL/GenBank/DDBJ whole genome shotgun (WGS) entry which is preliminary data.</text>
</comment>